<evidence type="ECO:0000256" key="4">
    <source>
        <dbReference type="ARBA" id="ARBA00022777"/>
    </source>
</evidence>
<dbReference type="NCBIfam" id="TIGR03168">
    <property type="entry name" value="1-PFK"/>
    <property type="match status" value="1"/>
</dbReference>
<comment type="pathway">
    <text evidence="7">Carbohydrate metabolism; D-tagatose 6-phosphate degradation; D-glyceraldehyde 3-phosphate and glycerone phosphate from D-tagatose 6-phosphate: step 1/2.</text>
</comment>
<dbReference type="PANTHER" id="PTHR46566">
    <property type="entry name" value="1-PHOSPHOFRUCTOKINASE-RELATED"/>
    <property type="match status" value="1"/>
</dbReference>
<keyword evidence="2 7" id="KW-0808">Transferase</keyword>
<dbReference type="InterPro" id="IPR022463">
    <property type="entry name" value="1-PFruKinase"/>
</dbReference>
<evidence type="ECO:0000256" key="1">
    <source>
        <dbReference type="ARBA" id="ARBA00005380"/>
    </source>
</evidence>
<evidence type="ECO:0000256" key="3">
    <source>
        <dbReference type="ARBA" id="ARBA00022741"/>
    </source>
</evidence>
<dbReference type="InterPro" id="IPR029056">
    <property type="entry name" value="Ribokinase-like"/>
</dbReference>
<comment type="caution">
    <text evidence="10">The sequence shown here is derived from an EMBL/GenBank/DDBJ whole genome shotgun (WGS) entry which is preliminary data.</text>
</comment>
<accession>A0ABW5WRT9</accession>
<dbReference type="Gene3D" id="3.40.1190.20">
    <property type="match status" value="1"/>
</dbReference>
<evidence type="ECO:0000256" key="6">
    <source>
        <dbReference type="ARBA" id="ARBA00047745"/>
    </source>
</evidence>
<dbReference type="CDD" id="cd01164">
    <property type="entry name" value="FruK_PfkB_like"/>
    <property type="match status" value="1"/>
</dbReference>
<dbReference type="PROSITE" id="PS00583">
    <property type="entry name" value="PFKB_KINASES_1"/>
    <property type="match status" value="1"/>
</dbReference>
<keyword evidence="5 7" id="KW-0067">ATP-binding</keyword>
<feature type="domain" description="Carbohydrate kinase PfkB" evidence="9">
    <location>
        <begin position="6"/>
        <end position="277"/>
    </location>
</feature>
<gene>
    <name evidence="10" type="primary">pfkB</name>
    <name evidence="10" type="ORF">ACFSX4_03485</name>
</gene>
<comment type="catalytic activity">
    <reaction evidence="7">
        <text>D-tagatofuranose 6-phosphate + ATP = D-tagatofuranose 1,6-bisphosphate + ADP + H(+)</text>
        <dbReference type="Rhea" id="RHEA:12420"/>
        <dbReference type="ChEBI" id="CHEBI:15378"/>
        <dbReference type="ChEBI" id="CHEBI:30616"/>
        <dbReference type="ChEBI" id="CHEBI:58694"/>
        <dbReference type="ChEBI" id="CHEBI:58695"/>
        <dbReference type="ChEBI" id="CHEBI:456216"/>
        <dbReference type="EC" id="2.7.1.144"/>
    </reaction>
</comment>
<reference evidence="11" key="1">
    <citation type="journal article" date="2019" name="Int. J. Syst. Evol. Microbiol.">
        <title>The Global Catalogue of Microorganisms (GCM) 10K type strain sequencing project: providing services to taxonomists for standard genome sequencing and annotation.</title>
        <authorList>
            <consortium name="The Broad Institute Genomics Platform"/>
            <consortium name="The Broad Institute Genome Sequencing Center for Infectious Disease"/>
            <person name="Wu L."/>
            <person name="Ma J."/>
        </authorList>
    </citation>
    <scope>NUCLEOTIDE SEQUENCE [LARGE SCALE GENOMIC DNA]</scope>
    <source>
        <strain evidence="11">KCTC 33575</strain>
    </source>
</reference>
<dbReference type="InterPro" id="IPR017583">
    <property type="entry name" value="Tagatose/fructose_Pkinase"/>
</dbReference>
<proteinExistence type="inferred from homology"/>
<dbReference type="EMBL" id="JBHUOQ010000001">
    <property type="protein sequence ID" value="MFD2829516.1"/>
    <property type="molecule type" value="Genomic_DNA"/>
</dbReference>
<comment type="similarity">
    <text evidence="1">Belongs to the carbohydrate kinase pfkB family.</text>
</comment>
<name>A0ABW5WRT9_9STAP</name>
<dbReference type="PROSITE" id="PS00584">
    <property type="entry name" value="PFKB_KINASES_2"/>
    <property type="match status" value="1"/>
</dbReference>
<dbReference type="InterPro" id="IPR002173">
    <property type="entry name" value="Carboh/pur_kinase_PfkB_CS"/>
</dbReference>
<dbReference type="InterPro" id="IPR011611">
    <property type="entry name" value="PfkB_dom"/>
</dbReference>
<evidence type="ECO:0000259" key="9">
    <source>
        <dbReference type="Pfam" id="PF00294"/>
    </source>
</evidence>
<dbReference type="GO" id="GO:0008662">
    <property type="term" value="F:1-phosphofructokinase activity"/>
    <property type="evidence" value="ECO:0007669"/>
    <property type="project" value="UniProtKB-EC"/>
</dbReference>
<keyword evidence="11" id="KW-1185">Reference proteome</keyword>
<evidence type="ECO:0000256" key="8">
    <source>
        <dbReference type="RuleBase" id="RU369061"/>
    </source>
</evidence>
<evidence type="ECO:0000256" key="2">
    <source>
        <dbReference type="ARBA" id="ARBA00022679"/>
    </source>
</evidence>
<evidence type="ECO:0000313" key="11">
    <source>
        <dbReference type="Proteomes" id="UP001597519"/>
    </source>
</evidence>
<comment type="catalytic activity">
    <reaction evidence="6 8">
        <text>beta-D-fructose 1-phosphate + ATP = beta-D-fructose 1,6-bisphosphate + ADP + H(+)</text>
        <dbReference type="Rhea" id="RHEA:14213"/>
        <dbReference type="ChEBI" id="CHEBI:15378"/>
        <dbReference type="ChEBI" id="CHEBI:30616"/>
        <dbReference type="ChEBI" id="CHEBI:32966"/>
        <dbReference type="ChEBI" id="CHEBI:138881"/>
        <dbReference type="ChEBI" id="CHEBI:456216"/>
        <dbReference type="EC" id="2.7.1.56"/>
    </reaction>
</comment>
<dbReference type="PIRSF" id="PIRSF000535">
    <property type="entry name" value="1PFK/6PFK/LacC"/>
    <property type="match status" value="1"/>
</dbReference>
<evidence type="ECO:0000256" key="7">
    <source>
        <dbReference type="PIRNR" id="PIRNR000535"/>
    </source>
</evidence>
<keyword evidence="3 7" id="KW-0547">Nucleotide-binding</keyword>
<dbReference type="EC" id="2.7.1.144" evidence="7"/>
<evidence type="ECO:0000256" key="5">
    <source>
        <dbReference type="ARBA" id="ARBA00022840"/>
    </source>
</evidence>
<protein>
    <recommendedName>
        <fullName evidence="7">Tagatose-6-phosphate kinase</fullName>
        <ecNumber evidence="7">2.7.1.144</ecNumber>
    </recommendedName>
</protein>
<keyword evidence="4 8" id="KW-0418">Kinase</keyword>
<organism evidence="10 11">
    <name type="scientific">Corticicoccus populi</name>
    <dbReference type="NCBI Taxonomy" id="1812821"/>
    <lineage>
        <taxon>Bacteria</taxon>
        <taxon>Bacillati</taxon>
        <taxon>Bacillota</taxon>
        <taxon>Bacilli</taxon>
        <taxon>Bacillales</taxon>
        <taxon>Staphylococcaceae</taxon>
        <taxon>Corticicoccus</taxon>
    </lineage>
</organism>
<dbReference type="Proteomes" id="UP001597519">
    <property type="component" value="Unassembled WGS sequence"/>
</dbReference>
<dbReference type="NCBIfam" id="TIGR03828">
    <property type="entry name" value="pfkB"/>
    <property type="match status" value="1"/>
</dbReference>
<evidence type="ECO:0000313" key="10">
    <source>
        <dbReference type="EMBL" id="MFD2829516.1"/>
    </source>
</evidence>
<dbReference type="RefSeq" id="WP_377771584.1">
    <property type="nucleotide sequence ID" value="NZ_JBHUOQ010000001.1"/>
</dbReference>
<dbReference type="PANTHER" id="PTHR46566:SF1">
    <property type="entry name" value="1-PHOSPHOFRUCTOKINASE"/>
    <property type="match status" value="1"/>
</dbReference>
<comment type="similarity">
    <text evidence="7">Belongs to the carbohydrate kinase PfkB family. LacC subfamily.</text>
</comment>
<comment type="function">
    <text evidence="8">Catalyzes the ATP-dependent phosphorylation of fructose-l-phosphate to fructose-l,6-bisphosphate.</text>
</comment>
<dbReference type="SUPFAM" id="SSF53613">
    <property type="entry name" value="Ribokinase-like"/>
    <property type="match status" value="1"/>
</dbReference>
<keyword evidence="7" id="KW-0423">Lactose metabolism</keyword>
<sequence length="300" mass="32889">MIYTVTFNPSVDYIVRLSELEEGELNRSNQTEKFPGGKGINVSRIVKEHGKETLALGFIGGFTGEFIKDELNLRSIQHDFVEVEGDTRINVKLKTSVETEINASGPVITEENIQSLINQIEKLNSDDHVVFAGSVPSGHDALYARLAEHLHQQNVPFSIDAEGEKLTSTLKYQPYLVKPNKFELEGIIGRSLESVEEVVEAAKYLIEQGAENVLVTLGKDGALFINKEHQFRVSNPGGVLVNSVGAGDSTVAGFISHEDKDIVEQIKYSIASGSATAFNEDLASIDDIEALFPNVEVEKI</sequence>
<dbReference type="Pfam" id="PF00294">
    <property type="entry name" value="PfkB"/>
    <property type="match status" value="1"/>
</dbReference>